<dbReference type="Pfam" id="PF00400">
    <property type="entry name" value="WD40"/>
    <property type="match status" value="1"/>
</dbReference>
<organism evidence="6 7">
    <name type="scientific">Trichomalopsis sarcophagae</name>
    <dbReference type="NCBI Taxonomy" id="543379"/>
    <lineage>
        <taxon>Eukaryota</taxon>
        <taxon>Metazoa</taxon>
        <taxon>Ecdysozoa</taxon>
        <taxon>Arthropoda</taxon>
        <taxon>Hexapoda</taxon>
        <taxon>Insecta</taxon>
        <taxon>Pterygota</taxon>
        <taxon>Neoptera</taxon>
        <taxon>Endopterygota</taxon>
        <taxon>Hymenoptera</taxon>
        <taxon>Apocrita</taxon>
        <taxon>Proctotrupomorpha</taxon>
        <taxon>Chalcidoidea</taxon>
        <taxon>Pteromalidae</taxon>
        <taxon>Pteromalinae</taxon>
        <taxon>Trichomalopsis</taxon>
    </lineage>
</organism>
<dbReference type="CDD" id="cd00200">
    <property type="entry name" value="WD40"/>
    <property type="match status" value="1"/>
</dbReference>
<keyword evidence="7" id="KW-1185">Reference proteome</keyword>
<keyword evidence="2 5" id="KW-0853">WD repeat</keyword>
<dbReference type="InterPro" id="IPR036322">
    <property type="entry name" value="WD40_repeat_dom_sf"/>
</dbReference>
<dbReference type="InterPro" id="IPR001632">
    <property type="entry name" value="WD40_G-protein_beta-like"/>
</dbReference>
<evidence type="ECO:0000256" key="4">
    <source>
        <dbReference type="ARBA" id="ARBA00023224"/>
    </source>
</evidence>
<dbReference type="PANTHER" id="PTHR19850">
    <property type="entry name" value="GUANINE NUCLEOTIDE-BINDING PROTEIN BETA G PROTEIN BETA"/>
    <property type="match status" value="1"/>
</dbReference>
<dbReference type="InterPro" id="IPR016346">
    <property type="entry name" value="G-protein_beta_1-5"/>
</dbReference>
<evidence type="ECO:0000256" key="1">
    <source>
        <dbReference type="ARBA" id="ARBA00009768"/>
    </source>
</evidence>
<proteinExistence type="inferred from homology"/>
<dbReference type="SUPFAM" id="SSF50978">
    <property type="entry name" value="WD40 repeat-like"/>
    <property type="match status" value="1"/>
</dbReference>
<feature type="repeat" description="WD" evidence="5">
    <location>
        <begin position="135"/>
        <end position="176"/>
    </location>
</feature>
<dbReference type="PROSITE" id="PS50082">
    <property type="entry name" value="WD_REPEATS_2"/>
    <property type="match status" value="1"/>
</dbReference>
<protein>
    <submittedName>
        <fullName evidence="6">Uncharacterized protein</fullName>
    </submittedName>
</protein>
<evidence type="ECO:0000256" key="5">
    <source>
        <dbReference type="PROSITE-ProRule" id="PRU00221"/>
    </source>
</evidence>
<dbReference type="Gene3D" id="2.130.10.10">
    <property type="entry name" value="YVTN repeat-like/Quinoprotein amine dehydrogenase"/>
    <property type="match status" value="2"/>
</dbReference>
<accession>A0A232FDB8</accession>
<evidence type="ECO:0000313" key="6">
    <source>
        <dbReference type="EMBL" id="OXU28458.1"/>
    </source>
</evidence>
<evidence type="ECO:0000256" key="2">
    <source>
        <dbReference type="ARBA" id="ARBA00022574"/>
    </source>
</evidence>
<dbReference type="AlphaFoldDB" id="A0A232FDB8"/>
<reference evidence="6 7" key="1">
    <citation type="journal article" date="2017" name="Curr. Biol.">
        <title>The Evolution of Venom by Co-option of Single-Copy Genes.</title>
        <authorList>
            <person name="Martinson E.O."/>
            <person name="Mrinalini"/>
            <person name="Kelkar Y.D."/>
            <person name="Chang C.H."/>
            <person name="Werren J.H."/>
        </authorList>
    </citation>
    <scope>NUCLEOTIDE SEQUENCE [LARGE SCALE GENOMIC DNA]</scope>
    <source>
        <strain evidence="6 7">Alberta</strain>
        <tissue evidence="6">Whole body</tissue>
    </source>
</reference>
<dbReference type="InterPro" id="IPR001680">
    <property type="entry name" value="WD40_rpt"/>
</dbReference>
<dbReference type="InterPro" id="IPR020472">
    <property type="entry name" value="WD40_PAC1"/>
</dbReference>
<dbReference type="PROSITE" id="PS50294">
    <property type="entry name" value="WD_REPEATS_REGION"/>
    <property type="match status" value="1"/>
</dbReference>
<dbReference type="InterPro" id="IPR015943">
    <property type="entry name" value="WD40/YVTN_repeat-like_dom_sf"/>
</dbReference>
<dbReference type="PRINTS" id="PR00320">
    <property type="entry name" value="GPROTEINBRPT"/>
</dbReference>
<dbReference type="EMBL" id="NNAY01000429">
    <property type="protein sequence ID" value="OXU28458.1"/>
    <property type="molecule type" value="Genomic_DNA"/>
</dbReference>
<evidence type="ECO:0000256" key="3">
    <source>
        <dbReference type="ARBA" id="ARBA00022737"/>
    </source>
</evidence>
<comment type="caution">
    <text evidence="6">The sequence shown here is derived from an EMBL/GenBank/DDBJ whole genome shotgun (WGS) entry which is preliminary data.</text>
</comment>
<dbReference type="Pfam" id="PF25391">
    <property type="entry name" value="WD40_Gbeta"/>
    <property type="match status" value="1"/>
</dbReference>
<keyword evidence="3" id="KW-0677">Repeat</keyword>
<name>A0A232FDB8_9HYME</name>
<keyword evidence="4" id="KW-0807">Transducer</keyword>
<evidence type="ECO:0000313" key="7">
    <source>
        <dbReference type="Proteomes" id="UP000215335"/>
    </source>
</evidence>
<sequence length="455" mass="51202">MLIRSARTSAMKSYYKFYSIVKNIKNLVSASQDGKLIVWDSYTTNKVHAIPLRSSWVMTCAYAPSGSYVACGGLDNICSIYSLKTREGNVRVSRELPGHTGYLSCCRFLDDNQIVTSSGDIALWDIETGQQCTSFLGHTGDVMSLSLAPDMRTFVSGACDASAKLWDIREGSCKQTFPGHESDINAVTCADMLLKQFVAYTEYYCSQSAMTYNVHQLLRLTQSVVKWGSLWEHSGYCFENSNGELVRKLHAAKGVIYQLCRTISLPQSELSLHENIALKPDSNITPFLLHLHNKNAEGTLKLSNARYLGWYKRTKTTWIRQLQLSFFPNGFAFATGSDDATCRLFDIRADQELAMYSHDNIICGITSVAFSKSGRLLLADYSWCMGQDYIKRGSWQSRNNYKITSNRIGRKPRIALSIRAYESQMTEKRSLNLLIVALGYVRNTWQQALTTGLLK</sequence>
<feature type="non-terminal residue" evidence="6">
    <location>
        <position position="455"/>
    </location>
</feature>
<comment type="similarity">
    <text evidence="1">Belongs to the WD repeat G protein beta family.</text>
</comment>
<dbReference type="STRING" id="543379.A0A232FDB8"/>
<dbReference type="SMART" id="SM00320">
    <property type="entry name" value="WD40"/>
    <property type="match status" value="5"/>
</dbReference>
<dbReference type="OrthoDB" id="10255630at2759"/>
<dbReference type="Proteomes" id="UP000215335">
    <property type="component" value="Unassembled WGS sequence"/>
</dbReference>
<dbReference type="PRINTS" id="PR00319">
    <property type="entry name" value="GPROTEINB"/>
</dbReference>
<dbReference type="GO" id="GO:0007165">
    <property type="term" value="P:signal transduction"/>
    <property type="evidence" value="ECO:0007669"/>
    <property type="project" value="UniProtKB-KW"/>
</dbReference>
<gene>
    <name evidence="6" type="ORF">TSAR_002557</name>
</gene>